<accession>N1UYF8</accession>
<dbReference type="AlphaFoldDB" id="N1UYF8"/>
<sequence length="120" mass="12750">MSDAYVKLVNSPAGRNIAKKLQLPRPAVLRRYRRGQPLVPGPVLVVGNGTGTDDLAKQLLDWGQDVRRHATPKEQLGGIVLDLTALSEPLELSEPMLTVGGALRDLAPGGRVVAVSRPAA</sequence>
<protein>
    <submittedName>
        <fullName evidence="1">3-ketoacyl-(Acyl-carrier-protein) reductase</fullName>
        <ecNumber evidence="1">1.1.1.100</ecNumber>
    </submittedName>
</protein>
<name>N1UYF8_9MICC</name>
<evidence type="ECO:0000313" key="1">
    <source>
        <dbReference type="EMBL" id="EMY32862.1"/>
    </source>
</evidence>
<keyword evidence="1" id="KW-0560">Oxidoreductase</keyword>
<dbReference type="Gene3D" id="3.40.50.720">
    <property type="entry name" value="NAD(P)-binding Rossmann-like Domain"/>
    <property type="match status" value="1"/>
</dbReference>
<dbReference type="GO" id="GO:0004316">
    <property type="term" value="F:3-oxoacyl-[acyl-carrier-protein] reductase (NADPH) activity"/>
    <property type="evidence" value="ECO:0007669"/>
    <property type="project" value="UniProtKB-EC"/>
</dbReference>
<comment type="caution">
    <text evidence="1">The sequence shown here is derived from an EMBL/GenBank/DDBJ whole genome shotgun (WGS) entry which is preliminary data.</text>
</comment>
<feature type="non-terminal residue" evidence="1">
    <location>
        <position position="120"/>
    </location>
</feature>
<gene>
    <name evidence="1" type="primary">fabG</name>
    <name evidence="1" type="ORF">D477_017894</name>
</gene>
<reference evidence="1 2" key="1">
    <citation type="journal article" date="2013" name="Genome Announc.">
        <title>Draft Genome Sequence of Arthrobacter crystallopoietes Strain BAB-32, Revealing Genes for Bioremediation.</title>
        <authorList>
            <person name="Joshi M.N."/>
            <person name="Pandit A.S."/>
            <person name="Sharma A."/>
            <person name="Pandya R.V."/>
            <person name="Desai S.M."/>
            <person name="Saxena A.K."/>
            <person name="Bagatharia S.B."/>
        </authorList>
    </citation>
    <scope>NUCLEOTIDE SEQUENCE [LARGE SCALE GENOMIC DNA]</scope>
    <source>
        <strain evidence="1 2">BAB-32</strain>
    </source>
</reference>
<organism evidence="1 2">
    <name type="scientific">Arthrobacter crystallopoietes BAB-32</name>
    <dbReference type="NCBI Taxonomy" id="1246476"/>
    <lineage>
        <taxon>Bacteria</taxon>
        <taxon>Bacillati</taxon>
        <taxon>Actinomycetota</taxon>
        <taxon>Actinomycetes</taxon>
        <taxon>Micrococcales</taxon>
        <taxon>Micrococcaceae</taxon>
        <taxon>Crystallibacter</taxon>
    </lineage>
</organism>
<evidence type="ECO:0000313" key="2">
    <source>
        <dbReference type="Proteomes" id="UP000010729"/>
    </source>
</evidence>
<dbReference type="Proteomes" id="UP000010729">
    <property type="component" value="Unassembled WGS sequence"/>
</dbReference>
<keyword evidence="2" id="KW-1185">Reference proteome</keyword>
<proteinExistence type="predicted"/>
<dbReference type="EC" id="1.1.1.100" evidence="1"/>
<dbReference type="EMBL" id="ANPE02000223">
    <property type="protein sequence ID" value="EMY32862.1"/>
    <property type="molecule type" value="Genomic_DNA"/>
</dbReference>